<evidence type="ECO:0000313" key="4">
    <source>
        <dbReference type="Proteomes" id="UP000234329"/>
    </source>
</evidence>
<feature type="domain" description="DJ-1/PfpI" evidence="2">
    <location>
        <begin position="15"/>
        <end position="163"/>
    </location>
</feature>
<dbReference type="Gene3D" id="3.40.50.880">
    <property type="match status" value="1"/>
</dbReference>
<feature type="transmembrane region" description="Helical" evidence="1">
    <location>
        <begin position="101"/>
        <end position="120"/>
    </location>
</feature>
<protein>
    <submittedName>
        <fullName evidence="3">AraC family transcriptional regulator</fullName>
    </submittedName>
</protein>
<evidence type="ECO:0000313" key="3">
    <source>
        <dbReference type="EMBL" id="PKY11608.1"/>
    </source>
</evidence>
<dbReference type="RefSeq" id="WP_101537056.1">
    <property type="nucleotide sequence ID" value="NZ_MXAV01000010.1"/>
</dbReference>
<name>A0A2I1DP03_9PROT</name>
<keyword evidence="1" id="KW-0812">Transmembrane</keyword>
<keyword evidence="1" id="KW-1133">Transmembrane helix</keyword>
<evidence type="ECO:0000256" key="1">
    <source>
        <dbReference type="SAM" id="Phobius"/>
    </source>
</evidence>
<accession>A0A2I1DP03</accession>
<proteinExistence type="predicted"/>
<sequence>MSENCYEKHLNIGALIFNDIDQFDFTGPFEILSRIPNSTIHIVSKDRGIVRDMQGLQIVADTSFDDVPPLDVLLIPGGYGQEQAALDDDVLTFIRQQAESALYVFMVCTGTLICAAAGLLHDRKATTHWTAMEVLPFYGVFPRDDRVVIDGKFISVGGVTSGLDGALVLAALLRSDQVAKELQLYLAYDPQPPFDSGSPMKASADVLDAVRVQAQKITERRLASARKYASMTLVPLQQDDL</sequence>
<dbReference type="InterPro" id="IPR029062">
    <property type="entry name" value="Class_I_gatase-like"/>
</dbReference>
<organism evidence="3 4">
    <name type="scientific">Acidithiobacillus marinus</name>
    <dbReference type="NCBI Taxonomy" id="187490"/>
    <lineage>
        <taxon>Bacteria</taxon>
        <taxon>Pseudomonadati</taxon>
        <taxon>Pseudomonadota</taxon>
        <taxon>Acidithiobacillia</taxon>
        <taxon>Acidithiobacillales</taxon>
        <taxon>Acidithiobacillaceae</taxon>
        <taxon>Acidithiobacillus</taxon>
    </lineage>
</organism>
<dbReference type="GO" id="GO:0006355">
    <property type="term" value="P:regulation of DNA-templated transcription"/>
    <property type="evidence" value="ECO:0007669"/>
    <property type="project" value="TreeGrafter"/>
</dbReference>
<dbReference type="CDD" id="cd03139">
    <property type="entry name" value="GATase1_PfpI_2"/>
    <property type="match status" value="1"/>
</dbReference>
<dbReference type="AlphaFoldDB" id="A0A2I1DP03"/>
<dbReference type="Pfam" id="PF01965">
    <property type="entry name" value="DJ-1_PfpI"/>
    <property type="match status" value="1"/>
</dbReference>
<dbReference type="InterPro" id="IPR002818">
    <property type="entry name" value="DJ-1/PfpI"/>
</dbReference>
<dbReference type="OrthoDB" id="5293753at2"/>
<dbReference type="PANTHER" id="PTHR43130">
    <property type="entry name" value="ARAC-FAMILY TRANSCRIPTIONAL REGULATOR"/>
    <property type="match status" value="1"/>
</dbReference>
<gene>
    <name evidence="3" type="ORF">B1757_03785</name>
</gene>
<dbReference type="Proteomes" id="UP000234329">
    <property type="component" value="Unassembled WGS sequence"/>
</dbReference>
<dbReference type="EMBL" id="MXAV01000010">
    <property type="protein sequence ID" value="PKY11608.1"/>
    <property type="molecule type" value="Genomic_DNA"/>
</dbReference>
<dbReference type="PANTHER" id="PTHR43130:SF2">
    <property type="entry name" value="DJ-1_PFPI DOMAIN-CONTAINING PROTEIN"/>
    <property type="match status" value="1"/>
</dbReference>
<keyword evidence="4" id="KW-1185">Reference proteome</keyword>
<evidence type="ECO:0000259" key="2">
    <source>
        <dbReference type="Pfam" id="PF01965"/>
    </source>
</evidence>
<reference evidence="3 4" key="1">
    <citation type="submission" date="2017-03" db="EMBL/GenBank/DDBJ databases">
        <title>Draft genime sequence of the acidophilic sulfur-oxidizing bacterium Acidithiobacillus sp. SH, isolated from seawater.</title>
        <authorList>
            <person name="Sharmin S."/>
            <person name="Tokuhisa M."/>
            <person name="Kanao T."/>
            <person name="Kamimura K."/>
        </authorList>
    </citation>
    <scope>NUCLEOTIDE SEQUENCE [LARGE SCALE GENOMIC DNA]</scope>
    <source>
        <strain evidence="3 4">SH</strain>
    </source>
</reference>
<keyword evidence="1" id="KW-0472">Membrane</keyword>
<dbReference type="SUPFAM" id="SSF52317">
    <property type="entry name" value="Class I glutamine amidotransferase-like"/>
    <property type="match status" value="1"/>
</dbReference>
<comment type="caution">
    <text evidence="3">The sequence shown here is derived from an EMBL/GenBank/DDBJ whole genome shotgun (WGS) entry which is preliminary data.</text>
</comment>
<dbReference type="InParanoid" id="A0A2I1DP03"/>
<dbReference type="InterPro" id="IPR052158">
    <property type="entry name" value="INH-QAR"/>
</dbReference>